<dbReference type="AlphaFoldDB" id="A0A0A9GQI4"/>
<sequence>MTRLDTSGSNILGRLAVRSTSIDFDLTIWSLLTKQSLSVSSISTMESAQQSSQIPRTS</sequence>
<accession>A0A0A9GQI4</accession>
<protein>
    <submittedName>
        <fullName evidence="1">Uncharacterized protein</fullName>
    </submittedName>
</protein>
<organism evidence="1">
    <name type="scientific">Arundo donax</name>
    <name type="common">Giant reed</name>
    <name type="synonym">Donax arundinaceus</name>
    <dbReference type="NCBI Taxonomy" id="35708"/>
    <lineage>
        <taxon>Eukaryota</taxon>
        <taxon>Viridiplantae</taxon>
        <taxon>Streptophyta</taxon>
        <taxon>Embryophyta</taxon>
        <taxon>Tracheophyta</taxon>
        <taxon>Spermatophyta</taxon>
        <taxon>Magnoliopsida</taxon>
        <taxon>Liliopsida</taxon>
        <taxon>Poales</taxon>
        <taxon>Poaceae</taxon>
        <taxon>PACMAD clade</taxon>
        <taxon>Arundinoideae</taxon>
        <taxon>Arundineae</taxon>
        <taxon>Arundo</taxon>
    </lineage>
</organism>
<name>A0A0A9GQI4_ARUDO</name>
<dbReference type="EMBL" id="GBRH01173070">
    <property type="protein sequence ID" value="JAE24826.1"/>
    <property type="molecule type" value="Transcribed_RNA"/>
</dbReference>
<evidence type="ECO:0000313" key="1">
    <source>
        <dbReference type="EMBL" id="JAE24826.1"/>
    </source>
</evidence>
<proteinExistence type="predicted"/>
<reference evidence="1" key="1">
    <citation type="submission" date="2014-09" db="EMBL/GenBank/DDBJ databases">
        <authorList>
            <person name="Magalhaes I.L.F."/>
            <person name="Oliveira U."/>
            <person name="Santos F.R."/>
            <person name="Vidigal T.H.D.A."/>
            <person name="Brescovit A.D."/>
            <person name="Santos A.J."/>
        </authorList>
    </citation>
    <scope>NUCLEOTIDE SEQUENCE</scope>
    <source>
        <tissue evidence="1">Shoot tissue taken approximately 20 cm above the soil surface</tissue>
    </source>
</reference>
<reference evidence="1" key="2">
    <citation type="journal article" date="2015" name="Data Brief">
        <title>Shoot transcriptome of the giant reed, Arundo donax.</title>
        <authorList>
            <person name="Barrero R.A."/>
            <person name="Guerrero F.D."/>
            <person name="Moolhuijzen P."/>
            <person name="Goolsby J.A."/>
            <person name="Tidwell J."/>
            <person name="Bellgard S.E."/>
            <person name="Bellgard M.I."/>
        </authorList>
    </citation>
    <scope>NUCLEOTIDE SEQUENCE</scope>
    <source>
        <tissue evidence="1">Shoot tissue taken approximately 20 cm above the soil surface</tissue>
    </source>
</reference>